<feature type="compositionally biased region" description="Basic and acidic residues" evidence="1">
    <location>
        <begin position="132"/>
        <end position="142"/>
    </location>
</feature>
<gene>
    <name evidence="2" type="ORF">CDO52_07310</name>
</gene>
<evidence type="ECO:0008006" key="4">
    <source>
        <dbReference type="Google" id="ProtNLM"/>
    </source>
</evidence>
<dbReference type="InterPro" id="IPR014721">
    <property type="entry name" value="Ribsml_uS5_D2-typ_fold_subgr"/>
</dbReference>
<dbReference type="OrthoDB" id="3430015at2"/>
<dbReference type="Proteomes" id="UP000215005">
    <property type="component" value="Chromosome"/>
</dbReference>
<feature type="region of interest" description="Disordered" evidence="1">
    <location>
        <begin position="132"/>
        <end position="156"/>
    </location>
</feature>
<proteinExistence type="predicted"/>
<sequence length="156" mass="16858">MLGRPPALPRDVSGVYVRHVRVSCPPQCAVVWADFMPLPDDGAGDFAFVNDAPAVCRHPGEPLPAEFASAFGDGVREALEVHGSGRPLFAARAVLRDAVWHELDSTAHAFRVAGWLAAIEVRRCILEDREPRPAGSGLRKDASIPPMPRTRTLSTS</sequence>
<dbReference type="KEGG" id="ngv:CDO52_07310"/>
<protein>
    <recommendedName>
        <fullName evidence="4">Translation elongation factor EFG/EF2 domain-containing protein</fullName>
    </recommendedName>
</protein>
<dbReference type="SUPFAM" id="SSF54211">
    <property type="entry name" value="Ribosomal protein S5 domain 2-like"/>
    <property type="match status" value="1"/>
</dbReference>
<dbReference type="AlphaFoldDB" id="A0A223SDL6"/>
<organism evidence="2 3">
    <name type="scientific">Nocardiopsis gilva YIM 90087</name>
    <dbReference type="NCBI Taxonomy" id="1235441"/>
    <lineage>
        <taxon>Bacteria</taxon>
        <taxon>Bacillati</taxon>
        <taxon>Actinomycetota</taxon>
        <taxon>Actinomycetes</taxon>
        <taxon>Streptosporangiales</taxon>
        <taxon>Nocardiopsidaceae</taxon>
        <taxon>Nocardiopsis</taxon>
    </lineage>
</organism>
<reference evidence="2 3" key="1">
    <citation type="submission" date="2017-08" db="EMBL/GenBank/DDBJ databases">
        <title>The complete genome sequence of Nocardiopsis gilva YIM 90087.</title>
        <authorList>
            <person name="Yin M."/>
            <person name="Tang S."/>
        </authorList>
    </citation>
    <scope>NUCLEOTIDE SEQUENCE [LARGE SCALE GENOMIC DNA]</scope>
    <source>
        <strain evidence="2 3">YIM 90087</strain>
    </source>
</reference>
<name>A0A223SDL6_9ACTN</name>
<accession>A0A223SDL6</accession>
<dbReference type="EMBL" id="CP022753">
    <property type="protein sequence ID" value="ASU86089.1"/>
    <property type="molecule type" value="Genomic_DNA"/>
</dbReference>
<evidence type="ECO:0000256" key="1">
    <source>
        <dbReference type="SAM" id="MobiDB-lite"/>
    </source>
</evidence>
<dbReference type="Gene3D" id="3.30.230.10">
    <property type="match status" value="1"/>
</dbReference>
<dbReference type="InterPro" id="IPR020568">
    <property type="entry name" value="Ribosomal_Su5_D2-typ_SF"/>
</dbReference>
<keyword evidence="3" id="KW-1185">Reference proteome</keyword>
<evidence type="ECO:0000313" key="3">
    <source>
        <dbReference type="Proteomes" id="UP000215005"/>
    </source>
</evidence>
<evidence type="ECO:0000313" key="2">
    <source>
        <dbReference type="EMBL" id="ASU86089.1"/>
    </source>
</evidence>